<dbReference type="AlphaFoldDB" id="A0AAW1TFE8"/>
<dbReference type="PRINTS" id="PR00069">
    <property type="entry name" value="ALDKETRDTASE"/>
</dbReference>
<feature type="domain" description="NADP-dependent oxidoreductase" evidence="3">
    <location>
        <begin position="47"/>
        <end position="115"/>
    </location>
</feature>
<dbReference type="GO" id="GO:0016491">
    <property type="term" value="F:oxidoreductase activity"/>
    <property type="evidence" value="ECO:0007669"/>
    <property type="project" value="InterPro"/>
</dbReference>
<evidence type="ECO:0000256" key="1">
    <source>
        <dbReference type="PIRSR" id="PIRSR000097-1"/>
    </source>
</evidence>
<sequence>MLARSVLLPTCLKALPARGFACKVCAAAAPPQPKQRLNNGLEMPLFGLGTWKSKGGALETSVRTALESGYRHIDCASAYSNQDTVGKTFQEVFAEGTVARDDIWVTSKLFNKDHARVREAWPVLKPSIKETWQDMEKLVDDGLVKSIGISNFSVKKTQHLLGYARIKPVANQVELHPYFRNCATADFCQAENILITAYSPLGSNDSEQMFGREGIPKVLDDETVLSIAQDLGWTPAQVLCRWSLQHGYSTIPKSVSPQRIRENLEVVGMELPAKHFDQLNNLEFQIRMLDGNFTTGPNTPYPTINELWDGEVPEENLKRRGLVAA</sequence>
<dbReference type="PROSITE" id="PS00062">
    <property type="entry name" value="ALDOKETO_REDUCTASE_2"/>
    <property type="match status" value="1"/>
</dbReference>
<protein>
    <recommendedName>
        <fullName evidence="3">NADP-dependent oxidoreductase domain-containing protein</fullName>
    </recommendedName>
</protein>
<keyword evidence="5" id="KW-1185">Reference proteome</keyword>
<gene>
    <name evidence="4" type="ORF">WJX84_000654</name>
</gene>
<feature type="domain" description="NADP-dependent oxidoreductase" evidence="3">
    <location>
        <begin position="121"/>
        <end position="281"/>
    </location>
</feature>
<feature type="active site" description="Proton donor" evidence="1">
    <location>
        <position position="79"/>
    </location>
</feature>
<feature type="site" description="Lowers pKa of active site Tyr" evidence="2">
    <location>
        <position position="108"/>
    </location>
</feature>
<evidence type="ECO:0000313" key="5">
    <source>
        <dbReference type="Proteomes" id="UP001485043"/>
    </source>
</evidence>
<dbReference type="EMBL" id="JALJOV010000064">
    <property type="protein sequence ID" value="KAK9867786.1"/>
    <property type="molecule type" value="Genomic_DNA"/>
</dbReference>
<dbReference type="Gene3D" id="3.20.20.100">
    <property type="entry name" value="NADP-dependent oxidoreductase domain"/>
    <property type="match status" value="2"/>
</dbReference>
<dbReference type="Pfam" id="PF00248">
    <property type="entry name" value="Aldo_ket_red"/>
    <property type="match status" value="2"/>
</dbReference>
<accession>A0AAW1TFE8</accession>
<dbReference type="PROSITE" id="PS00063">
    <property type="entry name" value="ALDOKETO_REDUCTASE_3"/>
    <property type="match status" value="1"/>
</dbReference>
<evidence type="ECO:0000256" key="2">
    <source>
        <dbReference type="PIRSR" id="PIRSR000097-3"/>
    </source>
</evidence>
<dbReference type="PROSITE" id="PS00798">
    <property type="entry name" value="ALDOKETO_REDUCTASE_1"/>
    <property type="match status" value="1"/>
</dbReference>
<dbReference type="InterPro" id="IPR018170">
    <property type="entry name" value="Aldo/ket_reductase_CS"/>
</dbReference>
<dbReference type="InterPro" id="IPR036812">
    <property type="entry name" value="NAD(P)_OxRdtase_dom_sf"/>
</dbReference>
<dbReference type="PIRSF" id="PIRSF000097">
    <property type="entry name" value="AKR"/>
    <property type="match status" value="1"/>
</dbReference>
<dbReference type="InterPro" id="IPR023210">
    <property type="entry name" value="NADP_OxRdtase_dom"/>
</dbReference>
<evidence type="ECO:0000313" key="4">
    <source>
        <dbReference type="EMBL" id="KAK9867786.1"/>
    </source>
</evidence>
<proteinExistence type="predicted"/>
<name>A0AAW1TFE8_9CHLO</name>
<dbReference type="PANTHER" id="PTHR11732">
    <property type="entry name" value="ALDO/KETO REDUCTASE"/>
    <property type="match status" value="1"/>
</dbReference>
<dbReference type="SUPFAM" id="SSF51430">
    <property type="entry name" value="NAD(P)-linked oxidoreductase"/>
    <property type="match status" value="1"/>
</dbReference>
<dbReference type="Proteomes" id="UP001485043">
    <property type="component" value="Unassembled WGS sequence"/>
</dbReference>
<comment type="caution">
    <text evidence="4">The sequence shown here is derived from an EMBL/GenBank/DDBJ whole genome shotgun (WGS) entry which is preliminary data.</text>
</comment>
<dbReference type="InterPro" id="IPR020471">
    <property type="entry name" value="AKR"/>
</dbReference>
<evidence type="ECO:0000259" key="3">
    <source>
        <dbReference type="Pfam" id="PF00248"/>
    </source>
</evidence>
<dbReference type="CDD" id="cd19071">
    <property type="entry name" value="AKR_AKR1-5-like"/>
    <property type="match status" value="1"/>
</dbReference>
<reference evidence="4 5" key="1">
    <citation type="journal article" date="2024" name="Nat. Commun.">
        <title>Phylogenomics reveals the evolutionary origins of lichenization in chlorophyte algae.</title>
        <authorList>
            <person name="Puginier C."/>
            <person name="Libourel C."/>
            <person name="Otte J."/>
            <person name="Skaloud P."/>
            <person name="Haon M."/>
            <person name="Grisel S."/>
            <person name="Petersen M."/>
            <person name="Berrin J.G."/>
            <person name="Delaux P.M."/>
            <person name="Dal Grande F."/>
            <person name="Keller J."/>
        </authorList>
    </citation>
    <scope>NUCLEOTIDE SEQUENCE [LARGE SCALE GENOMIC DNA]</scope>
    <source>
        <strain evidence="4 5">SAG 2523</strain>
    </source>
</reference>
<organism evidence="4 5">
    <name type="scientific">Apatococcus fuscideae</name>
    <dbReference type="NCBI Taxonomy" id="2026836"/>
    <lineage>
        <taxon>Eukaryota</taxon>
        <taxon>Viridiplantae</taxon>
        <taxon>Chlorophyta</taxon>
        <taxon>core chlorophytes</taxon>
        <taxon>Trebouxiophyceae</taxon>
        <taxon>Chlorellales</taxon>
        <taxon>Chlorellaceae</taxon>
        <taxon>Apatococcus</taxon>
    </lineage>
</organism>